<dbReference type="EMBL" id="GBRH01193305">
    <property type="protein sequence ID" value="JAE04591.1"/>
    <property type="molecule type" value="Transcribed_RNA"/>
</dbReference>
<evidence type="ECO:0000313" key="1">
    <source>
        <dbReference type="EMBL" id="JAE04591.1"/>
    </source>
</evidence>
<reference evidence="1" key="2">
    <citation type="journal article" date="2015" name="Data Brief">
        <title>Shoot transcriptome of the giant reed, Arundo donax.</title>
        <authorList>
            <person name="Barrero R.A."/>
            <person name="Guerrero F.D."/>
            <person name="Moolhuijzen P."/>
            <person name="Goolsby J.A."/>
            <person name="Tidwell J."/>
            <person name="Bellgard S.E."/>
            <person name="Bellgard M.I."/>
        </authorList>
    </citation>
    <scope>NUCLEOTIDE SEQUENCE</scope>
    <source>
        <tissue evidence="1">Shoot tissue taken approximately 20 cm above the soil surface</tissue>
    </source>
</reference>
<protein>
    <submittedName>
        <fullName evidence="1">Uncharacterized protein</fullName>
    </submittedName>
</protein>
<organism evidence="1">
    <name type="scientific">Arundo donax</name>
    <name type="common">Giant reed</name>
    <name type="synonym">Donax arundinaceus</name>
    <dbReference type="NCBI Taxonomy" id="35708"/>
    <lineage>
        <taxon>Eukaryota</taxon>
        <taxon>Viridiplantae</taxon>
        <taxon>Streptophyta</taxon>
        <taxon>Embryophyta</taxon>
        <taxon>Tracheophyta</taxon>
        <taxon>Spermatophyta</taxon>
        <taxon>Magnoliopsida</taxon>
        <taxon>Liliopsida</taxon>
        <taxon>Poales</taxon>
        <taxon>Poaceae</taxon>
        <taxon>PACMAD clade</taxon>
        <taxon>Arundinoideae</taxon>
        <taxon>Arundineae</taxon>
        <taxon>Arundo</taxon>
    </lineage>
</organism>
<reference evidence="1" key="1">
    <citation type="submission" date="2014-09" db="EMBL/GenBank/DDBJ databases">
        <authorList>
            <person name="Magalhaes I.L.F."/>
            <person name="Oliveira U."/>
            <person name="Santos F.R."/>
            <person name="Vidigal T.H.D.A."/>
            <person name="Brescovit A.D."/>
            <person name="Santos A.J."/>
        </authorList>
    </citation>
    <scope>NUCLEOTIDE SEQUENCE</scope>
    <source>
        <tissue evidence="1">Shoot tissue taken approximately 20 cm above the soil surface</tissue>
    </source>
</reference>
<name>A0A0A9F3B3_ARUDO</name>
<proteinExistence type="predicted"/>
<sequence>MQAGNKSKFVCKIFFSAVFAKRTRMWLVFCLSLPPKRPPSVCFEYDGVRGSTGECPKGALGDGSMNKLLIHDITRPVIFLALSSKQGP</sequence>
<accession>A0A0A9F3B3</accession>
<dbReference type="AlphaFoldDB" id="A0A0A9F3B3"/>